<keyword evidence="3" id="KW-0812">Transmembrane</keyword>
<dbReference type="Proteomes" id="UP001589610">
    <property type="component" value="Unassembled WGS sequence"/>
</dbReference>
<evidence type="ECO:0000256" key="3">
    <source>
        <dbReference type="SAM" id="Phobius"/>
    </source>
</evidence>
<comment type="similarity">
    <text evidence="1">Belongs to the PemK/MazF family.</text>
</comment>
<accession>A0ABV5TCF3</accession>
<sequence>MTDALGKTGELLGILAVIGIWVAIIYAFVRFIRWILAPRPSGPQVHEAPPHPAWRSRPRPGDIWWAGVPFADGSGGKVRPCLVIRTHPVGVEVLKITSQDKSHRMNCVSIPTAHWDRRARKDSWLDLDAPYFIDDHDFRRRAGTCDDGTWSLVRRRYRTGWVYSPDH</sequence>
<keyword evidence="3" id="KW-0472">Membrane</keyword>
<evidence type="ECO:0000256" key="1">
    <source>
        <dbReference type="ARBA" id="ARBA00007521"/>
    </source>
</evidence>
<gene>
    <name evidence="4" type="ORF">ACFFRH_14460</name>
</gene>
<protein>
    <submittedName>
        <fullName evidence="4">Type II toxin-antitoxin system PemK/MazF family toxin</fullName>
    </submittedName>
</protein>
<evidence type="ECO:0000313" key="5">
    <source>
        <dbReference type="Proteomes" id="UP001589610"/>
    </source>
</evidence>
<reference evidence="4 5" key="1">
    <citation type="submission" date="2024-09" db="EMBL/GenBank/DDBJ databases">
        <authorList>
            <person name="Sun Q."/>
            <person name="Mori K."/>
        </authorList>
    </citation>
    <scope>NUCLEOTIDE SEQUENCE [LARGE SCALE GENOMIC DNA]</scope>
    <source>
        <strain evidence="4 5">JCM 3028</strain>
    </source>
</reference>
<dbReference type="InterPro" id="IPR003477">
    <property type="entry name" value="PemK-like"/>
</dbReference>
<keyword evidence="2" id="KW-1277">Toxin-antitoxin system</keyword>
<organism evidence="4 5">
    <name type="scientific">Streptosporangium vulgare</name>
    <dbReference type="NCBI Taxonomy" id="46190"/>
    <lineage>
        <taxon>Bacteria</taxon>
        <taxon>Bacillati</taxon>
        <taxon>Actinomycetota</taxon>
        <taxon>Actinomycetes</taxon>
        <taxon>Streptosporangiales</taxon>
        <taxon>Streptosporangiaceae</taxon>
        <taxon>Streptosporangium</taxon>
    </lineage>
</organism>
<keyword evidence="5" id="KW-1185">Reference proteome</keyword>
<keyword evidence="3" id="KW-1133">Transmembrane helix</keyword>
<dbReference type="EMBL" id="JBHMBS010000006">
    <property type="protein sequence ID" value="MFB9676689.1"/>
    <property type="molecule type" value="Genomic_DNA"/>
</dbReference>
<dbReference type="Gene3D" id="2.30.30.110">
    <property type="match status" value="1"/>
</dbReference>
<feature type="transmembrane region" description="Helical" evidence="3">
    <location>
        <begin position="12"/>
        <end position="29"/>
    </location>
</feature>
<proteinExistence type="inferred from homology"/>
<dbReference type="InterPro" id="IPR011067">
    <property type="entry name" value="Plasmid_toxin/cell-grow_inhib"/>
</dbReference>
<dbReference type="SUPFAM" id="SSF50118">
    <property type="entry name" value="Cell growth inhibitor/plasmid maintenance toxic component"/>
    <property type="match status" value="1"/>
</dbReference>
<name>A0ABV5TCF3_9ACTN</name>
<evidence type="ECO:0000313" key="4">
    <source>
        <dbReference type="EMBL" id="MFB9676689.1"/>
    </source>
</evidence>
<dbReference type="Pfam" id="PF02452">
    <property type="entry name" value="PemK_toxin"/>
    <property type="match status" value="1"/>
</dbReference>
<evidence type="ECO:0000256" key="2">
    <source>
        <dbReference type="ARBA" id="ARBA00022649"/>
    </source>
</evidence>
<comment type="caution">
    <text evidence="4">The sequence shown here is derived from an EMBL/GenBank/DDBJ whole genome shotgun (WGS) entry which is preliminary data.</text>
</comment>
<dbReference type="RefSeq" id="WP_386156896.1">
    <property type="nucleotide sequence ID" value="NZ_JBHMBS010000006.1"/>
</dbReference>